<feature type="region of interest" description="Disordered" evidence="1">
    <location>
        <begin position="756"/>
        <end position="810"/>
    </location>
</feature>
<feature type="compositionally biased region" description="Polar residues" evidence="1">
    <location>
        <begin position="357"/>
        <end position="377"/>
    </location>
</feature>
<feature type="compositionally biased region" description="Low complexity" evidence="1">
    <location>
        <begin position="770"/>
        <end position="781"/>
    </location>
</feature>
<feature type="compositionally biased region" description="Polar residues" evidence="1">
    <location>
        <begin position="640"/>
        <end position="654"/>
    </location>
</feature>
<dbReference type="OrthoDB" id="6288963at2759"/>
<feature type="region of interest" description="Disordered" evidence="1">
    <location>
        <begin position="230"/>
        <end position="518"/>
    </location>
</feature>
<sequence>MATVIEQLKQLHASQENSWPRPMKKSQLNKIFSPESPNNSDSETLRKQRGGKFVMQSAYKTLAIKDKTTTPAAAKDIFKNQLGETLKRNYGAMQQAAIERSEKGSGMPFSPKKRESTTGTEISTQTSLEDQISNKNLLPSASTSSFPIPASPPASPPAPPPPPPPPPPLPSSASTHSTYSTPPIILRQTPTANRKISGTTQQKVDSRNSRIDIEKSKAILENTLGMRSMQPTWIHRRSSANQNTGVDSSEKPLYSQTSPIITPRTDDTEVGFSRSRPSSTRSTKTYLSQLSGVEGSYDVNKDEDSSPSSSENEAEDSKRNSEIRHFRVDEKITKMDMSKRESQGSTTSRNIRRVSTDGGSHMSNSRKNSTQSGQSGNVGDFANAYSSNVSLPTRRSSVKSIEHQKSDAALSRRSSTNSAALAHRNSVTSKTSKSDLSRLSNMSDKHETSPRDSFRDQNSRISKTSSNFDYSRSSTNLDNKARNSNAKRSSVVSSNDNSSLRETQKSPPARNSVASNARSSASLSFASDFGIGEMIKTSSLSAGREGDRDSHMSTSSVSAKPAPDTIERRTSETISSKRNSATSESWAAGERTYGRQLNQSADRFSDSDSSTIKGDLSRTNSRQSQASSRISMDPMPGYHHSSNSRNNSFKSVTDSFGAKDDLERKISYRSSSAGDRSSRQSSASPIRSMSPRQPIVISRTMSPRPFADKPASSTLQKILSTSSTTEIKTYKPETEHNPVPSSVYHPIISAKAEVASLTERSKSNSESHRSSSSYLPNSLSSLEERKAPSNFSSTNSIDRMLRERESQVRQSKYEEIANPFLSSTSSVERIEEASRRTSRISEKDEIDSSSTSLSKSRVSHRLDDFKPPNLNLSNNRVQRSESGRRFESKTSETQPNFSNSTLKKKLIRKLTEDDINFRTEAVKLLEQYKSAPTTPTHTLERPKEKLSSPRENVRRSSSVNDLDALKKSIEAERSNSIETSDHSPTSSDEKEDEHDEMMENHHHFTMNMGDSTVFAGRVPQSYVTPDNFQYEQEYFEPEPYQVIIDPYQNQGFEYQIQEGYDYVDSPEYWIADPPEHTQDLEGFQYDFPRKPEVFSEQNIARIEVAGDKNKYNSKYAHNPSVTSEPYAIINAEKSTYLPENYENQVFLEDDLELAALEEARDSAMNPILINDYSSGIQQTYILQPIGEISSVIHPTAASEISGPSMAPQLKIQTGSMTAREENGQYKVEVPFGLVAEDTSVIDQQNMLQPLQLQQVHPIFLDKQFQQQYYNPNVVYVTSLDYTDTPSQVQYQTNNQEVPHSFTGTKPNYEMQINQQIRVDYDKQDLVRGSILIEKHMDETNATRPLSDDHSNPFHHGFRQTKENPMYSSDPDLRMAGAHTEAGEATSTAKRIPKMLSRDTKIFIDGRQTAADQIDSLDYASSSEYSEHDLTDYGNLNSLPKATPINPSEEERQDILRLLANAPADSIRQSINVEREEEEIIGPSENGTDPLLNYDTVSEKVDLCLRDGVAELQVKVRCERVVPIRGSDDMFKKSSVIVTRQIDVDLEATAERRRLLKKVLRASHTDQKGRVRLSTKDTFRLYRTFMGMAEQEEGFQNQKIAVEEEVDERTRPSDLDNDLDLSDSEFDYRSYSLKNSKKVVEDDAISFQSAVSESKVKRDLLY</sequence>
<feature type="compositionally biased region" description="Polar residues" evidence="1">
    <location>
        <begin position="188"/>
        <end position="203"/>
    </location>
</feature>
<feature type="compositionally biased region" description="Polar residues" evidence="1">
    <location>
        <begin position="384"/>
        <end position="399"/>
    </location>
</feature>
<dbReference type="EMBL" id="CAJFCJ010000019">
    <property type="protein sequence ID" value="CAD5123807.1"/>
    <property type="molecule type" value="Genomic_DNA"/>
</dbReference>
<feature type="compositionally biased region" description="Basic and acidic residues" evidence="1">
    <location>
        <begin position="759"/>
        <end position="769"/>
    </location>
</feature>
<feature type="compositionally biased region" description="Polar residues" evidence="1">
    <location>
        <begin position="117"/>
        <end position="137"/>
    </location>
</feature>
<feature type="compositionally biased region" description="Low complexity" evidence="1">
    <location>
        <begin position="668"/>
        <end position="692"/>
    </location>
</feature>
<feature type="compositionally biased region" description="Low complexity" evidence="1">
    <location>
        <begin position="489"/>
        <end position="498"/>
    </location>
</feature>
<feature type="region of interest" description="Disordered" evidence="1">
    <location>
        <begin position="1341"/>
        <end position="1364"/>
    </location>
</feature>
<feature type="compositionally biased region" description="Basic and acidic residues" evidence="1">
    <location>
        <begin position="443"/>
        <end position="458"/>
    </location>
</feature>
<evidence type="ECO:0000256" key="1">
    <source>
        <dbReference type="SAM" id="MobiDB-lite"/>
    </source>
</evidence>
<feature type="compositionally biased region" description="Polar residues" evidence="1">
    <location>
        <begin position="891"/>
        <end position="901"/>
    </location>
</feature>
<feature type="compositionally biased region" description="Basic and acidic residues" evidence="1">
    <location>
        <begin position="315"/>
        <end position="342"/>
    </location>
</feature>
<feature type="compositionally biased region" description="Basic and acidic residues" evidence="1">
    <location>
        <begin position="938"/>
        <end position="954"/>
    </location>
</feature>
<reference evidence="2 3" key="1">
    <citation type="submission" date="2020-08" db="EMBL/GenBank/DDBJ databases">
        <authorList>
            <person name="Hejnol A."/>
        </authorList>
    </citation>
    <scope>NUCLEOTIDE SEQUENCE [LARGE SCALE GENOMIC DNA]</scope>
</reference>
<feature type="compositionally biased region" description="Polar residues" evidence="1">
    <location>
        <begin position="595"/>
        <end position="630"/>
    </location>
</feature>
<keyword evidence="3" id="KW-1185">Reference proteome</keyword>
<feature type="compositionally biased region" description="Low complexity" evidence="1">
    <location>
        <begin position="273"/>
        <end position="285"/>
    </location>
</feature>
<protein>
    <submittedName>
        <fullName evidence="2">DgyrCDS12118</fullName>
    </submittedName>
</protein>
<feature type="compositionally biased region" description="Basic and acidic residues" evidence="1">
    <location>
        <begin position="799"/>
        <end position="810"/>
    </location>
</feature>
<feature type="compositionally biased region" description="Polar residues" evidence="1">
    <location>
        <begin position="711"/>
        <end position="720"/>
    </location>
</feature>
<feature type="region of interest" description="Disordered" evidence="1">
    <location>
        <begin position="928"/>
        <end position="996"/>
    </location>
</feature>
<organism evidence="2 3">
    <name type="scientific">Dimorphilus gyrociliatus</name>
    <dbReference type="NCBI Taxonomy" id="2664684"/>
    <lineage>
        <taxon>Eukaryota</taxon>
        <taxon>Metazoa</taxon>
        <taxon>Spiralia</taxon>
        <taxon>Lophotrochozoa</taxon>
        <taxon>Annelida</taxon>
        <taxon>Polychaeta</taxon>
        <taxon>Polychaeta incertae sedis</taxon>
        <taxon>Dinophilidae</taxon>
        <taxon>Dimorphilus</taxon>
    </lineage>
</organism>
<evidence type="ECO:0000313" key="2">
    <source>
        <dbReference type="EMBL" id="CAD5123807.1"/>
    </source>
</evidence>
<feature type="compositionally biased region" description="Pro residues" evidence="1">
    <location>
        <begin position="149"/>
        <end position="170"/>
    </location>
</feature>
<feature type="compositionally biased region" description="Basic and acidic residues" evidence="1">
    <location>
        <begin position="657"/>
        <end position="666"/>
    </location>
</feature>
<accession>A0A7I8W5H5</accession>
<feature type="compositionally biased region" description="Basic and acidic residues" evidence="1">
    <location>
        <begin position="963"/>
        <end position="981"/>
    </location>
</feature>
<feature type="region of interest" description="Disordered" evidence="1">
    <location>
        <begin position="1430"/>
        <end position="1449"/>
    </location>
</feature>
<feature type="region of interest" description="Disordered" evidence="1">
    <location>
        <begin position="539"/>
        <end position="695"/>
    </location>
</feature>
<name>A0A7I8W5H5_9ANNE</name>
<feature type="region of interest" description="Disordered" evidence="1">
    <location>
        <begin position="12"/>
        <end position="51"/>
    </location>
</feature>
<feature type="compositionally biased region" description="Low complexity" evidence="1">
    <location>
        <begin position="139"/>
        <end position="148"/>
    </location>
</feature>
<gene>
    <name evidence="2" type="ORF">DGYR_LOCUS11441</name>
</gene>
<feature type="region of interest" description="Disordered" evidence="1">
    <location>
        <begin position="701"/>
        <end position="720"/>
    </location>
</feature>
<feature type="compositionally biased region" description="Polar residues" evidence="1">
    <location>
        <begin position="572"/>
        <end position="585"/>
    </location>
</feature>
<feature type="compositionally biased region" description="Polar residues" evidence="1">
    <location>
        <begin position="459"/>
        <end position="488"/>
    </location>
</feature>
<feature type="region of interest" description="Disordered" evidence="1">
    <location>
        <begin position="826"/>
        <end position="901"/>
    </location>
</feature>
<comment type="caution">
    <text evidence="2">The sequence shown here is derived from an EMBL/GenBank/DDBJ whole genome shotgun (WGS) entry which is preliminary data.</text>
</comment>
<feature type="compositionally biased region" description="Basic and acidic residues" evidence="1">
    <location>
        <begin position="828"/>
        <end position="843"/>
    </location>
</feature>
<feature type="compositionally biased region" description="Polar residues" evidence="1">
    <location>
        <begin position="412"/>
        <end position="431"/>
    </location>
</feature>
<feature type="compositionally biased region" description="Low complexity" evidence="1">
    <location>
        <begin position="509"/>
        <end position="518"/>
    </location>
</feature>
<proteinExistence type="predicted"/>
<feature type="region of interest" description="Disordered" evidence="1">
    <location>
        <begin position="93"/>
        <end position="210"/>
    </location>
</feature>
<feature type="compositionally biased region" description="Basic and acidic residues" evidence="1">
    <location>
        <begin position="1341"/>
        <end position="1351"/>
    </location>
</feature>
<dbReference type="Proteomes" id="UP000549394">
    <property type="component" value="Unassembled WGS sequence"/>
</dbReference>
<feature type="compositionally biased region" description="Polar residues" evidence="1">
    <location>
        <begin position="26"/>
        <end position="42"/>
    </location>
</feature>
<evidence type="ECO:0000313" key="3">
    <source>
        <dbReference type="Proteomes" id="UP000549394"/>
    </source>
</evidence>
<feature type="compositionally biased region" description="Basic and acidic residues" evidence="1">
    <location>
        <begin position="878"/>
        <end position="890"/>
    </location>
</feature>